<dbReference type="EMBL" id="JBCAWK010000014">
    <property type="protein sequence ID" value="KAK8844007.1"/>
    <property type="molecule type" value="Genomic_DNA"/>
</dbReference>
<dbReference type="GO" id="GO:0008263">
    <property type="term" value="F:pyrimidine-specific mismatch base pair DNA N-glycosylase activity"/>
    <property type="evidence" value="ECO:0007669"/>
    <property type="project" value="TreeGrafter"/>
</dbReference>
<feature type="region of interest" description="Disordered" evidence="4">
    <location>
        <begin position="402"/>
        <end position="436"/>
    </location>
</feature>
<evidence type="ECO:0000256" key="1">
    <source>
        <dbReference type="ARBA" id="ARBA00022763"/>
    </source>
</evidence>
<evidence type="ECO:0000313" key="7">
    <source>
        <dbReference type="Proteomes" id="UP001388673"/>
    </source>
</evidence>
<dbReference type="InterPro" id="IPR005122">
    <property type="entry name" value="Uracil-DNA_glycosylase-like"/>
</dbReference>
<feature type="domain" description="Uracil-DNA glycosylase-like" evidence="5">
    <location>
        <begin position="239"/>
        <end position="338"/>
    </location>
</feature>
<dbReference type="Proteomes" id="UP001388673">
    <property type="component" value="Unassembled WGS sequence"/>
</dbReference>
<keyword evidence="7" id="KW-1185">Reference proteome</keyword>
<evidence type="ECO:0000256" key="2">
    <source>
        <dbReference type="ARBA" id="ARBA00022801"/>
    </source>
</evidence>
<evidence type="ECO:0000256" key="4">
    <source>
        <dbReference type="SAM" id="MobiDB-lite"/>
    </source>
</evidence>
<feature type="compositionally biased region" description="Basic and acidic residues" evidence="4">
    <location>
        <begin position="148"/>
        <end position="158"/>
    </location>
</feature>
<proteinExistence type="predicted"/>
<organism evidence="6 7">
    <name type="scientific">Kwoniella newhampshirensis</name>
    <dbReference type="NCBI Taxonomy" id="1651941"/>
    <lineage>
        <taxon>Eukaryota</taxon>
        <taxon>Fungi</taxon>
        <taxon>Dikarya</taxon>
        <taxon>Basidiomycota</taxon>
        <taxon>Agaricomycotina</taxon>
        <taxon>Tremellomycetes</taxon>
        <taxon>Tremellales</taxon>
        <taxon>Cryptococcaceae</taxon>
        <taxon>Kwoniella</taxon>
    </lineage>
</organism>
<dbReference type="RefSeq" id="XP_066799571.1">
    <property type="nucleotide sequence ID" value="XM_066949879.1"/>
</dbReference>
<dbReference type="Gene3D" id="3.40.470.10">
    <property type="entry name" value="Uracil-DNA glycosylase-like domain"/>
    <property type="match status" value="1"/>
</dbReference>
<dbReference type="PANTHER" id="PTHR12159:SF9">
    <property type="entry name" value="G_T MISMATCH-SPECIFIC THYMINE DNA GLYCOSYLASE"/>
    <property type="match status" value="1"/>
</dbReference>
<dbReference type="GeneID" id="92184058"/>
<dbReference type="InterPro" id="IPR036895">
    <property type="entry name" value="Uracil-DNA_glycosylase-like_sf"/>
</dbReference>
<keyword evidence="2" id="KW-0378">Hydrolase</keyword>
<dbReference type="PANTHER" id="PTHR12159">
    <property type="entry name" value="G/T AND G/U MISMATCH-SPECIFIC DNA GLYCOSYLASE"/>
    <property type="match status" value="1"/>
</dbReference>
<dbReference type="KEGG" id="kne:92184058"/>
<feature type="region of interest" description="Disordered" evidence="4">
    <location>
        <begin position="54"/>
        <end position="170"/>
    </location>
</feature>
<dbReference type="GO" id="GO:0004844">
    <property type="term" value="F:uracil DNA N-glycosylase activity"/>
    <property type="evidence" value="ECO:0007669"/>
    <property type="project" value="TreeGrafter"/>
</dbReference>
<sequence>MKQEVVERDVIASPASRAFAARIAKYALTSTIEGGPSALSLSSSLSARRSSTCLRDKADEEKERVPDLDATLGSTTSTTSKTRWNGTKPDELSSKSNEKNVVPGRNERARRSTRNIKSKTTSMEEENASSNNDSTLSCSDLTELQSEIEDHRPDLDSRTKKKNGKRKALKKEASTLKLKVVKKPRGYAGPETYEHLRPVNDLLRSGLDLVFCGIKYDHRYQIPLQAGVQQLTFLINATGKRSSTLGHHFSHPTNKFWRSVHQSGLTSRLFSPLEDGLMMEEYNYGMTNLVDRPTSEQSELSTLEMRLNVRNLTLKFIRHRPKVVCFVGKKIWDVYEGVVGKTATVSETRPVEHALEQEVKLKPEMIDDVDMKSDLATVDIKIENDDLDQPARKRIIDQIPLPISNSQGKGVKVDDAQSRSRPKARSKPHGIPFDPTQPRLYRLPHLTAPVTYTYFWVVPNTSGLERTPLSDQIVNFTSLRMFLASVKNGWQPSPHDGFNEIDVDGVGKTVEEIQRAALSKSKAI</sequence>
<gene>
    <name evidence="6" type="ORF">IAR55_006800</name>
</gene>
<dbReference type="AlphaFoldDB" id="A0AAW0YSP9"/>
<dbReference type="Pfam" id="PF03167">
    <property type="entry name" value="UDG"/>
    <property type="match status" value="1"/>
</dbReference>
<dbReference type="GO" id="GO:0006285">
    <property type="term" value="P:base-excision repair, AP site formation"/>
    <property type="evidence" value="ECO:0007669"/>
    <property type="project" value="InterPro"/>
</dbReference>
<keyword evidence="3" id="KW-0234">DNA repair</keyword>
<protein>
    <recommendedName>
        <fullName evidence="5">Uracil-DNA glycosylase-like domain-containing protein</fullName>
    </recommendedName>
</protein>
<evidence type="ECO:0000259" key="5">
    <source>
        <dbReference type="Pfam" id="PF03167"/>
    </source>
</evidence>
<feature type="compositionally biased region" description="Basic and acidic residues" evidence="4">
    <location>
        <begin position="88"/>
        <end position="98"/>
    </location>
</feature>
<feature type="compositionally biased region" description="Basic and acidic residues" evidence="4">
    <location>
        <begin position="54"/>
        <end position="67"/>
    </location>
</feature>
<feature type="compositionally biased region" description="Polar residues" evidence="4">
    <location>
        <begin position="128"/>
        <end position="145"/>
    </location>
</feature>
<evidence type="ECO:0000313" key="6">
    <source>
        <dbReference type="EMBL" id="KAK8844007.1"/>
    </source>
</evidence>
<feature type="compositionally biased region" description="Basic residues" evidence="4">
    <location>
        <begin position="159"/>
        <end position="169"/>
    </location>
</feature>
<comment type="caution">
    <text evidence="6">The sequence shown here is derived from an EMBL/GenBank/DDBJ whole genome shotgun (WGS) entry which is preliminary data.</text>
</comment>
<dbReference type="InterPro" id="IPR015637">
    <property type="entry name" value="MUG/TDG"/>
</dbReference>
<evidence type="ECO:0000256" key="3">
    <source>
        <dbReference type="ARBA" id="ARBA00023204"/>
    </source>
</evidence>
<accession>A0AAW0YSP9</accession>
<dbReference type="SUPFAM" id="SSF52141">
    <property type="entry name" value="Uracil-DNA glycosylase-like"/>
    <property type="match status" value="1"/>
</dbReference>
<name>A0AAW0YSP9_9TREE</name>
<reference evidence="6 7" key="1">
    <citation type="journal article" date="2024" name="bioRxiv">
        <title>Comparative genomics of Cryptococcus and Kwoniella reveals pathogenesis evolution and contrasting karyotype dynamics via intercentromeric recombination or chromosome fusion.</title>
        <authorList>
            <person name="Coelho M.A."/>
            <person name="David-Palma M."/>
            <person name="Shea T."/>
            <person name="Bowers K."/>
            <person name="McGinley-Smith S."/>
            <person name="Mohammad A.W."/>
            <person name="Gnirke A."/>
            <person name="Yurkov A.M."/>
            <person name="Nowrousian M."/>
            <person name="Sun S."/>
            <person name="Cuomo C.A."/>
            <person name="Heitman J."/>
        </authorList>
    </citation>
    <scope>NUCLEOTIDE SEQUENCE [LARGE SCALE GENOMIC DNA]</scope>
    <source>
        <strain evidence="6 7">CBS 13917</strain>
    </source>
</reference>
<dbReference type="CDD" id="cd10028">
    <property type="entry name" value="UDG-F2_TDG_MUG"/>
    <property type="match status" value="1"/>
</dbReference>
<keyword evidence="1" id="KW-0227">DNA damage</keyword>